<feature type="non-terminal residue" evidence="1">
    <location>
        <position position="1"/>
    </location>
</feature>
<reference evidence="1" key="2">
    <citation type="journal article" date="2015" name="J. Proteomics">
        <title>Sexual differences in the sialomes of the zebra tick, Rhipicephalus pulchellus.</title>
        <authorList>
            <person name="Tan A.W."/>
            <person name="Francischetti I.M."/>
            <person name="Slovak M."/>
            <person name="Kini R.M."/>
            <person name="Ribeiro J.M."/>
        </authorList>
    </citation>
    <scope>NUCLEOTIDE SEQUENCE</scope>
    <source>
        <tissue evidence="1">Salivary gland</tissue>
    </source>
</reference>
<proteinExistence type="evidence at transcript level"/>
<accession>L7MGN1</accession>
<name>L7MGN1_RHIPC</name>
<dbReference type="AlphaFoldDB" id="L7MGN1"/>
<protein>
    <submittedName>
        <fullName evidence="1">Uncharacterized protein</fullName>
    </submittedName>
</protein>
<evidence type="ECO:0000313" key="1">
    <source>
        <dbReference type="EMBL" id="JAA62428.1"/>
    </source>
</evidence>
<sequence>IDLIGRGRCDEPSPHHLKGSPAQAYTHEYLLKFISMSTHTYTQVCSHSWILTHVHTHTHEYPRSFVYSH</sequence>
<dbReference type="EMBL" id="GACK01002606">
    <property type="protein sequence ID" value="JAA62428.1"/>
    <property type="molecule type" value="mRNA"/>
</dbReference>
<organism evidence="1">
    <name type="scientific">Rhipicephalus pulchellus</name>
    <name type="common">Yellow backed tick</name>
    <name type="synonym">Dermacentor pulchellus</name>
    <dbReference type="NCBI Taxonomy" id="72859"/>
    <lineage>
        <taxon>Eukaryota</taxon>
        <taxon>Metazoa</taxon>
        <taxon>Ecdysozoa</taxon>
        <taxon>Arthropoda</taxon>
        <taxon>Chelicerata</taxon>
        <taxon>Arachnida</taxon>
        <taxon>Acari</taxon>
        <taxon>Parasitiformes</taxon>
        <taxon>Ixodida</taxon>
        <taxon>Ixodoidea</taxon>
        <taxon>Ixodidae</taxon>
        <taxon>Rhipicephalinae</taxon>
        <taxon>Rhipicephalus</taxon>
        <taxon>Rhipicephalus</taxon>
    </lineage>
</organism>
<reference evidence="1" key="1">
    <citation type="submission" date="2012-11" db="EMBL/GenBank/DDBJ databases">
        <authorList>
            <person name="Lucero-Rivera Y.E."/>
            <person name="Tovar-Ramirez D."/>
        </authorList>
    </citation>
    <scope>NUCLEOTIDE SEQUENCE</scope>
    <source>
        <tissue evidence="1">Salivary gland</tissue>
    </source>
</reference>